<comment type="caution">
    <text evidence="2">The sequence shown here is derived from an EMBL/GenBank/DDBJ whole genome shotgun (WGS) entry which is preliminary data.</text>
</comment>
<evidence type="ECO:0000256" key="1">
    <source>
        <dbReference type="SAM" id="MobiDB-lite"/>
    </source>
</evidence>
<dbReference type="SUPFAM" id="SSF50969">
    <property type="entry name" value="YVTN repeat-like/Quinoprotein amine dehydrogenase"/>
    <property type="match status" value="1"/>
</dbReference>
<dbReference type="EMBL" id="SOCE01000001">
    <property type="protein sequence ID" value="TDU89236.1"/>
    <property type="molecule type" value="Genomic_DNA"/>
</dbReference>
<organism evidence="2 3">
    <name type="scientific">Kribbella voronezhensis</name>
    <dbReference type="NCBI Taxonomy" id="2512212"/>
    <lineage>
        <taxon>Bacteria</taxon>
        <taxon>Bacillati</taxon>
        <taxon>Actinomycetota</taxon>
        <taxon>Actinomycetes</taxon>
        <taxon>Propionibacteriales</taxon>
        <taxon>Kribbellaceae</taxon>
        <taxon>Kribbella</taxon>
    </lineage>
</organism>
<dbReference type="OrthoDB" id="3814002at2"/>
<proteinExistence type="predicted"/>
<name>A0A4R7TCP6_9ACTN</name>
<dbReference type="RefSeq" id="WP_133979283.1">
    <property type="nucleotide sequence ID" value="NZ_SOCE01000001.1"/>
</dbReference>
<protein>
    <submittedName>
        <fullName evidence="2">Uncharacterized protein</fullName>
    </submittedName>
</protein>
<feature type="compositionally biased region" description="Low complexity" evidence="1">
    <location>
        <begin position="49"/>
        <end position="72"/>
    </location>
</feature>
<dbReference type="AlphaFoldDB" id="A0A4R7TCP6"/>
<evidence type="ECO:0000313" key="2">
    <source>
        <dbReference type="EMBL" id="TDU89236.1"/>
    </source>
</evidence>
<dbReference type="InterPro" id="IPR011044">
    <property type="entry name" value="Quino_amine_DH_bsu"/>
</dbReference>
<dbReference type="Proteomes" id="UP000295151">
    <property type="component" value="Unassembled WGS sequence"/>
</dbReference>
<sequence>MKQMNGRLVVLVAAIAVAAVVVGGAIASQRGPEPGANSAAPLTATSSVPQTPAGTPSAQTPPATPATPSTAGRPVKVALKLNKLSKGRDPQVAYLVGREVRGGAGDVVKVPGTGQIQAITRVGDAVLAVVTKGLGTELLTIQYDEVKHTPDVTSIVSTADGKEAAYATKKVSAADGGAMQGSTVYATVTDAGLPAVKKLELPNRWEVSVLAYQDGKVYYRAFTTQNSPTWQLYEWDPANSAAAEVKTVTSPTALSPDGRTAGVLTVLNDNGTCSAAIEVASGKSLWRTCEYQIKGFTADGRTAISGPSRVDGYAEGLAAALDARTGSLLREWTGLSFRQTVAEDDQHLLILADDGPETKASILRCTITTGACELATPLAKGELMIGR</sequence>
<keyword evidence="3" id="KW-1185">Reference proteome</keyword>
<reference evidence="2 3" key="1">
    <citation type="submission" date="2019-03" db="EMBL/GenBank/DDBJ databases">
        <title>Genomic Encyclopedia of Type Strains, Phase III (KMG-III): the genomes of soil and plant-associated and newly described type strains.</title>
        <authorList>
            <person name="Whitman W."/>
        </authorList>
    </citation>
    <scope>NUCLEOTIDE SEQUENCE [LARGE SCALE GENOMIC DNA]</scope>
    <source>
        <strain evidence="2 3">VKM Ac-2575</strain>
    </source>
</reference>
<feature type="region of interest" description="Disordered" evidence="1">
    <location>
        <begin position="29"/>
        <end position="74"/>
    </location>
</feature>
<gene>
    <name evidence="2" type="ORF">EV138_2797</name>
</gene>
<accession>A0A4R7TCP6</accession>
<evidence type="ECO:0000313" key="3">
    <source>
        <dbReference type="Proteomes" id="UP000295151"/>
    </source>
</evidence>